<feature type="compositionally biased region" description="Polar residues" evidence="1">
    <location>
        <begin position="226"/>
        <end position="235"/>
    </location>
</feature>
<sequence>MASVEVVGGIAAPSHHQPSRLGFTHHSAPPSVPKAGVLVHTTFGLSDWMPSAFGFSAGMPQRIVQTWHIHARTVLVASWGGRTAGEQRRTSGSGSSRAPASWAAFSSAVGKSAMRLCGVASGSFVGLLDIRKYKKQERVSWASDSGGSQSSFSSSRSSSFSLAPTEKVPSPPTSFESTAQPNQVFDVRLSMEFAKLRLQQQLAGWEAAGESLRPPRRSRAARAPIFTTNPLSRTPSGSSDSSFNPSTWARDAITPEGELANPFSDETRAPSVHVNARGAARRAENNYPTPRSKLLPNTAASASLAPTPSPASTVFPTPILSRAIPATRPSTESVIATVSCSAAASVSPPALAGVTRRTTEDRSILTVGVFVVARTRRGRRPAPPAMSTSEASKRAWPRKRSATSSLGMAARPDLARGGGGGEADRGASFRVDAGVHDALRPLPSLYIANNTSIRDSV</sequence>
<name>A0AAD6XE54_9AGAR</name>
<feature type="region of interest" description="Disordered" evidence="1">
    <location>
        <begin position="207"/>
        <end position="245"/>
    </location>
</feature>
<accession>A0AAD6XE54</accession>
<feature type="compositionally biased region" description="Low complexity" evidence="1">
    <location>
        <begin position="236"/>
        <end position="245"/>
    </location>
</feature>
<feature type="compositionally biased region" description="Low complexity" evidence="1">
    <location>
        <begin position="142"/>
        <end position="161"/>
    </location>
</feature>
<protein>
    <submittedName>
        <fullName evidence="2">Uncharacterized protein</fullName>
    </submittedName>
</protein>
<feature type="region of interest" description="Disordered" evidence="1">
    <location>
        <begin position="378"/>
        <end position="427"/>
    </location>
</feature>
<organism evidence="2 3">
    <name type="scientific">Mycena alexandri</name>
    <dbReference type="NCBI Taxonomy" id="1745969"/>
    <lineage>
        <taxon>Eukaryota</taxon>
        <taxon>Fungi</taxon>
        <taxon>Dikarya</taxon>
        <taxon>Basidiomycota</taxon>
        <taxon>Agaricomycotina</taxon>
        <taxon>Agaricomycetes</taxon>
        <taxon>Agaricomycetidae</taxon>
        <taxon>Agaricales</taxon>
        <taxon>Marasmiineae</taxon>
        <taxon>Mycenaceae</taxon>
        <taxon>Mycena</taxon>
    </lineage>
</organism>
<reference evidence="2" key="1">
    <citation type="submission" date="2023-03" db="EMBL/GenBank/DDBJ databases">
        <title>Massive genome expansion in bonnet fungi (Mycena s.s.) driven by repeated elements and novel gene families across ecological guilds.</title>
        <authorList>
            <consortium name="Lawrence Berkeley National Laboratory"/>
            <person name="Harder C.B."/>
            <person name="Miyauchi S."/>
            <person name="Viragh M."/>
            <person name="Kuo A."/>
            <person name="Thoen E."/>
            <person name="Andreopoulos B."/>
            <person name="Lu D."/>
            <person name="Skrede I."/>
            <person name="Drula E."/>
            <person name="Henrissat B."/>
            <person name="Morin E."/>
            <person name="Kohler A."/>
            <person name="Barry K."/>
            <person name="LaButti K."/>
            <person name="Morin E."/>
            <person name="Salamov A."/>
            <person name="Lipzen A."/>
            <person name="Mereny Z."/>
            <person name="Hegedus B."/>
            <person name="Baldrian P."/>
            <person name="Stursova M."/>
            <person name="Weitz H."/>
            <person name="Taylor A."/>
            <person name="Grigoriev I.V."/>
            <person name="Nagy L.G."/>
            <person name="Martin F."/>
            <person name="Kauserud H."/>
        </authorList>
    </citation>
    <scope>NUCLEOTIDE SEQUENCE</scope>
    <source>
        <strain evidence="2">CBHHK200</strain>
    </source>
</reference>
<evidence type="ECO:0000256" key="1">
    <source>
        <dbReference type="SAM" id="MobiDB-lite"/>
    </source>
</evidence>
<comment type="caution">
    <text evidence="2">The sequence shown here is derived from an EMBL/GenBank/DDBJ whole genome shotgun (WGS) entry which is preliminary data.</text>
</comment>
<feature type="region of interest" description="Disordered" evidence="1">
    <location>
        <begin position="142"/>
        <end position="179"/>
    </location>
</feature>
<evidence type="ECO:0000313" key="2">
    <source>
        <dbReference type="EMBL" id="KAJ7046702.1"/>
    </source>
</evidence>
<dbReference type="EMBL" id="JARJCM010000002">
    <property type="protein sequence ID" value="KAJ7046702.1"/>
    <property type="molecule type" value="Genomic_DNA"/>
</dbReference>
<keyword evidence="3" id="KW-1185">Reference proteome</keyword>
<dbReference type="Proteomes" id="UP001218188">
    <property type="component" value="Unassembled WGS sequence"/>
</dbReference>
<dbReference type="AlphaFoldDB" id="A0AAD6XE54"/>
<evidence type="ECO:0000313" key="3">
    <source>
        <dbReference type="Proteomes" id="UP001218188"/>
    </source>
</evidence>
<gene>
    <name evidence="2" type="ORF">C8F04DRAFT_1247772</name>
</gene>
<proteinExistence type="predicted"/>